<evidence type="ECO:0000256" key="2">
    <source>
        <dbReference type="ARBA" id="ARBA00023163"/>
    </source>
</evidence>
<feature type="domain" description="Transcription elongation factor GreA/GreB N-terminal" evidence="4">
    <location>
        <begin position="20"/>
        <end position="88"/>
    </location>
</feature>
<dbReference type="Gene3D" id="3.10.50.30">
    <property type="entry name" value="Transcription elongation factor, GreA/GreB, C-terminal domain"/>
    <property type="match status" value="1"/>
</dbReference>
<dbReference type="EMBL" id="PFBW01000207">
    <property type="protein sequence ID" value="PIR76979.1"/>
    <property type="molecule type" value="Genomic_DNA"/>
</dbReference>
<evidence type="ECO:0000313" key="5">
    <source>
        <dbReference type="EMBL" id="PIR76979.1"/>
    </source>
</evidence>
<evidence type="ECO:0000313" key="6">
    <source>
        <dbReference type="Proteomes" id="UP000228528"/>
    </source>
</evidence>
<name>A0A2M6P0A1_9BACT</name>
<reference evidence="6" key="1">
    <citation type="submission" date="2017-09" db="EMBL/GenBank/DDBJ databases">
        <title>Depth-based differentiation of microbial function through sediment-hosted aquifers and enrichment of novel symbionts in the deep terrestrial subsurface.</title>
        <authorList>
            <person name="Probst A.J."/>
            <person name="Ladd B."/>
            <person name="Jarett J.K."/>
            <person name="Geller-Mcgrath D.E."/>
            <person name="Sieber C.M.K."/>
            <person name="Emerson J.B."/>
            <person name="Anantharaman K."/>
            <person name="Thomas B.C."/>
            <person name="Malmstrom R."/>
            <person name="Stieglmeier M."/>
            <person name="Klingl A."/>
            <person name="Woyke T."/>
            <person name="Ryan C.M."/>
            <person name="Banfield J.F."/>
        </authorList>
    </citation>
    <scope>NUCLEOTIDE SEQUENCE [LARGE SCALE GENOMIC DNA]</scope>
</reference>
<dbReference type="PANTHER" id="PTHR30437">
    <property type="entry name" value="TRANSCRIPTION ELONGATION FACTOR GREA"/>
    <property type="match status" value="1"/>
</dbReference>
<dbReference type="GO" id="GO:0070063">
    <property type="term" value="F:RNA polymerase binding"/>
    <property type="evidence" value="ECO:0007669"/>
    <property type="project" value="InterPro"/>
</dbReference>
<dbReference type="AlphaFoldDB" id="A0A2M6P0A1"/>
<comment type="caution">
    <text evidence="5">The sequence shown here is derived from an EMBL/GenBank/DDBJ whole genome shotgun (WGS) entry which is preliminary data.</text>
</comment>
<dbReference type="InterPro" id="IPR036953">
    <property type="entry name" value="GreA/GreB_C_sf"/>
</dbReference>
<dbReference type="PIRSF" id="PIRSF006092">
    <property type="entry name" value="GreA_GreB"/>
    <property type="match status" value="1"/>
</dbReference>
<dbReference type="InterPro" id="IPR036805">
    <property type="entry name" value="Tscrpt_elong_fac_GreA/B_N_sf"/>
</dbReference>
<feature type="domain" description="Transcription elongation factor GreA/GreB C-terminal" evidence="3">
    <location>
        <begin position="93"/>
        <end position="165"/>
    </location>
</feature>
<evidence type="ECO:0000256" key="1">
    <source>
        <dbReference type="ARBA" id="ARBA00023015"/>
    </source>
</evidence>
<dbReference type="InterPro" id="IPR022691">
    <property type="entry name" value="Tscrpt_elong_fac_GreA/B_N"/>
</dbReference>
<keyword evidence="5" id="KW-0648">Protein biosynthesis</keyword>
<proteinExistence type="predicted"/>
<dbReference type="GO" id="GO:0032784">
    <property type="term" value="P:regulation of DNA-templated transcription elongation"/>
    <property type="evidence" value="ECO:0007669"/>
    <property type="project" value="InterPro"/>
</dbReference>
<dbReference type="InterPro" id="IPR023459">
    <property type="entry name" value="Tscrpt_elong_fac_GreA/B_fam"/>
</dbReference>
<dbReference type="GO" id="GO:0003677">
    <property type="term" value="F:DNA binding"/>
    <property type="evidence" value="ECO:0007669"/>
    <property type="project" value="InterPro"/>
</dbReference>
<dbReference type="SUPFAM" id="SSF46557">
    <property type="entry name" value="GreA transcript cleavage protein, N-terminal domain"/>
    <property type="match status" value="1"/>
</dbReference>
<keyword evidence="1" id="KW-0805">Transcription regulation</keyword>
<protein>
    <submittedName>
        <fullName evidence="5">Transcription elongation factor GreA</fullName>
    </submittedName>
</protein>
<dbReference type="Pfam" id="PF03449">
    <property type="entry name" value="GreA_GreB_N"/>
    <property type="match status" value="1"/>
</dbReference>
<dbReference type="Proteomes" id="UP000228528">
    <property type="component" value="Unassembled WGS sequence"/>
</dbReference>
<evidence type="ECO:0000259" key="4">
    <source>
        <dbReference type="Pfam" id="PF03449"/>
    </source>
</evidence>
<dbReference type="GO" id="GO:0003746">
    <property type="term" value="F:translation elongation factor activity"/>
    <property type="evidence" value="ECO:0007669"/>
    <property type="project" value="UniProtKB-KW"/>
</dbReference>
<evidence type="ECO:0000259" key="3">
    <source>
        <dbReference type="Pfam" id="PF01272"/>
    </source>
</evidence>
<dbReference type="Gene3D" id="1.10.287.180">
    <property type="entry name" value="Transcription elongation factor, GreA/GreB, N-terminal domain"/>
    <property type="match status" value="1"/>
</dbReference>
<sequence length="167" mass="19044">MQIPYRKPGKFTNIPLDPHLTEKKYTTYTQTLKRLKDVERPFWMNEVSRLAELGDFSENVEYQLAKGKLRQINNKILKLEYHLNSAIIIKTATCDKVQLGHTVTLTDGIKEQTFTLLGPTETNPKKQVISYQSPLGSALMGKKCQEQIEVTLPSGTKTYTIINITNE</sequence>
<accession>A0A2M6P0A1</accession>
<organism evidence="5 6">
    <name type="scientific">Candidatus Magasanikbacteria bacterium CG10_big_fil_rev_8_21_14_0_10_38_6</name>
    <dbReference type="NCBI Taxonomy" id="1974647"/>
    <lineage>
        <taxon>Bacteria</taxon>
        <taxon>Candidatus Magasanikiibacteriota</taxon>
    </lineage>
</organism>
<dbReference type="SUPFAM" id="SSF54534">
    <property type="entry name" value="FKBP-like"/>
    <property type="match status" value="1"/>
</dbReference>
<keyword evidence="2" id="KW-0804">Transcription</keyword>
<gene>
    <name evidence="5" type="ORF">COU30_04950</name>
</gene>
<dbReference type="Pfam" id="PF01272">
    <property type="entry name" value="GreA_GreB"/>
    <property type="match status" value="1"/>
</dbReference>
<dbReference type="PANTHER" id="PTHR30437:SF4">
    <property type="entry name" value="TRANSCRIPTION ELONGATION FACTOR GREA"/>
    <property type="match status" value="1"/>
</dbReference>
<keyword evidence="5" id="KW-0251">Elongation factor</keyword>
<dbReference type="GO" id="GO:0006354">
    <property type="term" value="P:DNA-templated transcription elongation"/>
    <property type="evidence" value="ECO:0007669"/>
    <property type="project" value="TreeGrafter"/>
</dbReference>
<dbReference type="InterPro" id="IPR001437">
    <property type="entry name" value="Tscrpt_elong_fac_GreA/B_C"/>
</dbReference>